<keyword evidence="2" id="KW-0489">Methyltransferase</keyword>
<feature type="domain" description="Methyltransferase type 11" evidence="1">
    <location>
        <begin position="54"/>
        <end position="149"/>
    </location>
</feature>
<dbReference type="InterPro" id="IPR029063">
    <property type="entry name" value="SAM-dependent_MTases_sf"/>
</dbReference>
<name>A0ABT4IND4_9EURY</name>
<protein>
    <submittedName>
        <fullName evidence="2">Class I SAM-dependent methyltransferase</fullName>
    </submittedName>
</protein>
<evidence type="ECO:0000313" key="2">
    <source>
        <dbReference type="EMBL" id="MCZ0863279.1"/>
    </source>
</evidence>
<dbReference type="SUPFAM" id="SSF53335">
    <property type="entry name" value="S-adenosyl-L-methionine-dependent methyltransferases"/>
    <property type="match status" value="1"/>
</dbReference>
<evidence type="ECO:0000313" key="3">
    <source>
        <dbReference type="Proteomes" id="UP001141336"/>
    </source>
</evidence>
<dbReference type="Gene3D" id="3.40.50.150">
    <property type="entry name" value="Vaccinia Virus protein VP39"/>
    <property type="match status" value="1"/>
</dbReference>
<comment type="caution">
    <text evidence="2">The sequence shown here is derived from an EMBL/GenBank/DDBJ whole genome shotgun (WGS) entry which is preliminary data.</text>
</comment>
<dbReference type="Proteomes" id="UP001141336">
    <property type="component" value="Unassembled WGS sequence"/>
</dbReference>
<keyword evidence="2" id="KW-0808">Transferase</keyword>
<dbReference type="RefSeq" id="WP_268923541.1">
    <property type="nucleotide sequence ID" value="NZ_JAPTGC010000013.1"/>
</dbReference>
<dbReference type="PANTHER" id="PTHR43591">
    <property type="entry name" value="METHYLTRANSFERASE"/>
    <property type="match status" value="1"/>
</dbReference>
<dbReference type="InterPro" id="IPR013216">
    <property type="entry name" value="Methyltransf_11"/>
</dbReference>
<dbReference type="PANTHER" id="PTHR43591:SF24">
    <property type="entry name" value="2-METHOXY-6-POLYPRENYL-1,4-BENZOQUINOL METHYLASE, MITOCHONDRIAL"/>
    <property type="match status" value="1"/>
</dbReference>
<reference evidence="2" key="1">
    <citation type="submission" date="2022-12" db="EMBL/GenBank/DDBJ databases">
        <title>Isolation and characterisation of novel Methanocorpusculum spp. from native Australian herbivores indicates the genus is ancestrally host-associated.</title>
        <authorList>
            <person name="Volmer J.G."/>
            <person name="Soo R.M."/>
            <person name="Evans P.N."/>
            <person name="Hoedt E.C."/>
            <person name="Astorga Alsina A.L."/>
            <person name="Woodcroft B.J."/>
            <person name="Tyson G.W."/>
            <person name="Hugenholtz P."/>
            <person name="Morrison M."/>
        </authorList>
    </citation>
    <scope>NUCLEOTIDE SEQUENCE</scope>
    <source>
        <strain evidence="2">CW153</strain>
    </source>
</reference>
<gene>
    <name evidence="2" type="ORF">O0S09_08475</name>
</gene>
<dbReference type="GO" id="GO:0032259">
    <property type="term" value="P:methylation"/>
    <property type="evidence" value="ECO:0007669"/>
    <property type="project" value="UniProtKB-KW"/>
</dbReference>
<keyword evidence="3" id="KW-1185">Reference proteome</keyword>
<dbReference type="GO" id="GO:0008168">
    <property type="term" value="F:methyltransferase activity"/>
    <property type="evidence" value="ECO:0007669"/>
    <property type="project" value="UniProtKB-KW"/>
</dbReference>
<dbReference type="Pfam" id="PF08241">
    <property type="entry name" value="Methyltransf_11"/>
    <property type="match status" value="1"/>
</dbReference>
<organism evidence="2 3">
    <name type="scientific">Methanocorpusculum vombati</name>
    <dbReference type="NCBI Taxonomy" id="3002864"/>
    <lineage>
        <taxon>Archaea</taxon>
        <taxon>Methanobacteriati</taxon>
        <taxon>Methanobacteriota</taxon>
        <taxon>Stenosarchaea group</taxon>
        <taxon>Methanomicrobia</taxon>
        <taxon>Methanomicrobiales</taxon>
        <taxon>Methanocorpusculaceae</taxon>
        <taxon>Methanocorpusculum</taxon>
    </lineage>
</organism>
<proteinExistence type="predicted"/>
<evidence type="ECO:0000259" key="1">
    <source>
        <dbReference type="Pfam" id="PF08241"/>
    </source>
</evidence>
<sequence length="259" mass="28672">MHDETMKSEIAERWTAGSKEYDRHVSHGIHRTEEKDAWIAVLGSVLPKQPLRILDVGCGTGAMGLLLSEMGHTVTGIDLSAGMMEVGRTKNAELGLSMTFQEGDAENPPFADETFDAVINRHLLWTLPHPETALANWYRVLKPSGTLIVIDGRWDDGSLVSAMRRKLSLGIACRLEKHPHGSHEYSAELRSNLPNVGGMPQEMVEEQFRRIGLSAVRTQSLAEILAIQRKEMTWYAKIAPQSPYYLVSGTKPASAAPEE</sequence>
<accession>A0ABT4IND4</accession>
<dbReference type="EMBL" id="JAPTGC010000013">
    <property type="protein sequence ID" value="MCZ0863279.1"/>
    <property type="molecule type" value="Genomic_DNA"/>
</dbReference>
<dbReference type="CDD" id="cd02440">
    <property type="entry name" value="AdoMet_MTases"/>
    <property type="match status" value="1"/>
</dbReference>